<feature type="compositionally biased region" description="Polar residues" evidence="2">
    <location>
        <begin position="469"/>
        <end position="479"/>
    </location>
</feature>
<evidence type="ECO:0000256" key="1">
    <source>
        <dbReference type="SAM" id="Coils"/>
    </source>
</evidence>
<accession>A0A9P8W8G7</accession>
<dbReference type="Proteomes" id="UP000777438">
    <property type="component" value="Unassembled WGS sequence"/>
</dbReference>
<organism evidence="3 4">
    <name type="scientific">Thelonectria olida</name>
    <dbReference type="NCBI Taxonomy" id="1576542"/>
    <lineage>
        <taxon>Eukaryota</taxon>
        <taxon>Fungi</taxon>
        <taxon>Dikarya</taxon>
        <taxon>Ascomycota</taxon>
        <taxon>Pezizomycotina</taxon>
        <taxon>Sordariomycetes</taxon>
        <taxon>Hypocreomycetidae</taxon>
        <taxon>Hypocreales</taxon>
        <taxon>Nectriaceae</taxon>
        <taxon>Thelonectria</taxon>
    </lineage>
</organism>
<feature type="region of interest" description="Disordered" evidence="2">
    <location>
        <begin position="422"/>
        <end position="479"/>
    </location>
</feature>
<dbReference type="OrthoDB" id="5430717at2759"/>
<feature type="coiled-coil region" evidence="1">
    <location>
        <begin position="134"/>
        <end position="161"/>
    </location>
</feature>
<evidence type="ECO:0000256" key="2">
    <source>
        <dbReference type="SAM" id="MobiDB-lite"/>
    </source>
</evidence>
<feature type="region of interest" description="Disordered" evidence="2">
    <location>
        <begin position="329"/>
        <end position="358"/>
    </location>
</feature>
<name>A0A9P8W8G7_9HYPO</name>
<comment type="caution">
    <text evidence="3">The sequence shown here is derived from an EMBL/GenBank/DDBJ whole genome shotgun (WGS) entry which is preliminary data.</text>
</comment>
<evidence type="ECO:0000313" key="3">
    <source>
        <dbReference type="EMBL" id="KAH6890024.1"/>
    </source>
</evidence>
<evidence type="ECO:0000313" key="4">
    <source>
        <dbReference type="Proteomes" id="UP000777438"/>
    </source>
</evidence>
<feature type="region of interest" description="Disordered" evidence="2">
    <location>
        <begin position="291"/>
        <end position="314"/>
    </location>
</feature>
<protein>
    <submittedName>
        <fullName evidence="3">Uncharacterized protein</fullName>
    </submittedName>
</protein>
<keyword evidence="4" id="KW-1185">Reference proteome</keyword>
<dbReference type="AlphaFoldDB" id="A0A9P8W8G7"/>
<gene>
    <name evidence="3" type="ORF">B0T10DRAFT_572248</name>
</gene>
<proteinExistence type="predicted"/>
<dbReference type="EMBL" id="JAGPYM010000010">
    <property type="protein sequence ID" value="KAH6890024.1"/>
    <property type="molecule type" value="Genomic_DNA"/>
</dbReference>
<keyword evidence="1" id="KW-0175">Coiled coil</keyword>
<reference evidence="3 4" key="1">
    <citation type="journal article" date="2021" name="Nat. Commun.">
        <title>Genetic determinants of endophytism in the Arabidopsis root mycobiome.</title>
        <authorList>
            <person name="Mesny F."/>
            <person name="Miyauchi S."/>
            <person name="Thiergart T."/>
            <person name="Pickel B."/>
            <person name="Atanasova L."/>
            <person name="Karlsson M."/>
            <person name="Huettel B."/>
            <person name="Barry K.W."/>
            <person name="Haridas S."/>
            <person name="Chen C."/>
            <person name="Bauer D."/>
            <person name="Andreopoulos W."/>
            <person name="Pangilinan J."/>
            <person name="LaButti K."/>
            <person name="Riley R."/>
            <person name="Lipzen A."/>
            <person name="Clum A."/>
            <person name="Drula E."/>
            <person name="Henrissat B."/>
            <person name="Kohler A."/>
            <person name="Grigoriev I.V."/>
            <person name="Martin F.M."/>
            <person name="Hacquard S."/>
        </authorList>
    </citation>
    <scope>NUCLEOTIDE SEQUENCE [LARGE SCALE GENOMIC DNA]</scope>
    <source>
        <strain evidence="3 4">MPI-CAGE-CH-0241</strain>
    </source>
</reference>
<sequence>MGDSVWLKFLGGSRSRNSRPLASRRSEPALQVLHQSSQPVDWHISQPLKAVTRLSSWHNPTKPSHGLRDAKNKQESTFFVGEREQTWHNPSVDQMAEALRVFMMTKPLKEPVPLTYHSNILHTIEAYTTMKMKIHATEQELAVIQAQRRQEQEDYATKQEKWAIQEARYKAEVKRLELFIHQTSDKGLEAVTLARSSTLLRAGRRDQLSGYTNSEDEESAENASPHSLVIGYQGSVRTKLSAFQLRLVANHEDAVHRPRLMDTINDTKLSRRLVQHDGDNAKPRRYGILRGREDPAPIQPNPGEETSVAESSSSGAVAANILPNLDIEAQGSTPSARNQAKCKSPLGSVEEENARNEPSRAYHRRVFSFVEGDDVSGFQCLDQTKTWPESQGQCGTIHGHIPDNINNQREHRESDCCQEWPRSQRESNGSIVPWSIDGRGAQPRGVRGDGDPAQATLVRELEGGRQPQARGSMSKVTPG</sequence>
<feature type="compositionally biased region" description="Low complexity" evidence="2">
    <location>
        <begin position="303"/>
        <end position="314"/>
    </location>
</feature>